<dbReference type="InterPro" id="IPR032675">
    <property type="entry name" value="LRR_dom_sf"/>
</dbReference>
<accession>A0AAD2FYP2</accession>
<proteinExistence type="predicted"/>
<dbReference type="InterPro" id="IPR053139">
    <property type="entry name" value="Surface_bspA-like"/>
</dbReference>
<gene>
    <name evidence="1" type="ORF">CYCCA115_LOCUS15904</name>
</gene>
<dbReference type="AlphaFoldDB" id="A0AAD2FYP2"/>
<dbReference type="PANTHER" id="PTHR45661:SF3">
    <property type="entry name" value="IG-LIKE DOMAIN-CONTAINING PROTEIN"/>
    <property type="match status" value="1"/>
</dbReference>
<reference evidence="1" key="1">
    <citation type="submission" date="2023-08" db="EMBL/GenBank/DDBJ databases">
        <authorList>
            <person name="Audoor S."/>
            <person name="Bilcke G."/>
        </authorList>
    </citation>
    <scope>NUCLEOTIDE SEQUENCE</scope>
</reference>
<evidence type="ECO:0000313" key="1">
    <source>
        <dbReference type="EMBL" id="CAJ1955747.1"/>
    </source>
</evidence>
<dbReference type="Proteomes" id="UP001295423">
    <property type="component" value="Unassembled WGS sequence"/>
</dbReference>
<sequence length="589" mass="65799">MRSYRYFGNKGETIPDDVEDLIVVHPHVQEIPKRACYMFEGLTSVTFSGSALRTIGERVFFNCFSLLEIEIPSSVTSIGDHAFWGCRSMTKVRFIQEGGSSLKTIGIEAFCYCSSLTEVNIPSSVETIQSGAFKYCKCLARVFFQEGLKTIESGVFIDCIELEKVDLPKTLEILGNGAFKKCSSLQVVNMEEGGNLRVIGRNAFENCVKLQTINMPSTVERLESQTFKECDSLLVVKFQNGLKYVGNYAFYWCKNLRSVALPESVEVISSWAFGLCPKLLSVELGDGPRDLGIHDGAFSGCASLINICLPSEPRIGQTNPDDVGPGVVVVNSFNGCMTLRKQYGNTPIPLALMRRFDNFPIHKKCYHASVTTTDELSREIESSMPSFLQDENTIPDHLVDPFGMTPFHILMSAANCRLDLLQLLLDAYPPNILGWKDMNGKTAIEYYWQQSYRLTENSQRILQAALHRWLVGSISSWKGLEAWKSDMTNRVNAIVSEDEVEQRQSLLQDSLMALSHYEHLEATSLLELSLWKMEMRSADDTSTDDDTAARIIVDKKADREAYRIGNGAPVVIPNVIEFSSRTDLALSSG</sequence>
<comment type="caution">
    <text evidence="1">The sequence shown here is derived from an EMBL/GenBank/DDBJ whole genome shotgun (WGS) entry which is preliminary data.</text>
</comment>
<keyword evidence="2" id="KW-1185">Reference proteome</keyword>
<dbReference type="Pfam" id="PF13306">
    <property type="entry name" value="LRR_5"/>
    <property type="match status" value="1"/>
</dbReference>
<dbReference type="Gene3D" id="3.80.10.10">
    <property type="entry name" value="Ribonuclease Inhibitor"/>
    <property type="match status" value="2"/>
</dbReference>
<dbReference type="InterPro" id="IPR026906">
    <property type="entry name" value="LRR_5"/>
</dbReference>
<name>A0AAD2FYP2_9STRA</name>
<evidence type="ECO:0000313" key="2">
    <source>
        <dbReference type="Proteomes" id="UP001295423"/>
    </source>
</evidence>
<dbReference type="SUPFAM" id="SSF52058">
    <property type="entry name" value="L domain-like"/>
    <property type="match status" value="2"/>
</dbReference>
<dbReference type="EMBL" id="CAKOGP040001892">
    <property type="protein sequence ID" value="CAJ1955747.1"/>
    <property type="molecule type" value="Genomic_DNA"/>
</dbReference>
<dbReference type="PANTHER" id="PTHR45661">
    <property type="entry name" value="SURFACE ANTIGEN"/>
    <property type="match status" value="1"/>
</dbReference>
<protein>
    <submittedName>
        <fullName evidence="1">Uncharacterized protein</fullName>
    </submittedName>
</protein>
<organism evidence="1 2">
    <name type="scientific">Cylindrotheca closterium</name>
    <dbReference type="NCBI Taxonomy" id="2856"/>
    <lineage>
        <taxon>Eukaryota</taxon>
        <taxon>Sar</taxon>
        <taxon>Stramenopiles</taxon>
        <taxon>Ochrophyta</taxon>
        <taxon>Bacillariophyta</taxon>
        <taxon>Bacillariophyceae</taxon>
        <taxon>Bacillariophycidae</taxon>
        <taxon>Bacillariales</taxon>
        <taxon>Bacillariaceae</taxon>
        <taxon>Cylindrotheca</taxon>
    </lineage>
</organism>